<reference evidence="2" key="1">
    <citation type="journal article" date="2019" name="Sci. Rep.">
        <title>Draft genome of Tanacetum cinerariifolium, the natural source of mosquito coil.</title>
        <authorList>
            <person name="Yamashiro T."/>
            <person name="Shiraishi A."/>
            <person name="Satake H."/>
            <person name="Nakayama K."/>
        </authorList>
    </citation>
    <scope>NUCLEOTIDE SEQUENCE</scope>
</reference>
<dbReference type="AlphaFoldDB" id="A0A6L2NV65"/>
<evidence type="ECO:0000313" key="2">
    <source>
        <dbReference type="EMBL" id="GEU88434.1"/>
    </source>
</evidence>
<proteinExistence type="predicted"/>
<name>A0A6L2NV65_TANCI</name>
<comment type="caution">
    <text evidence="2">The sequence shown here is derived from an EMBL/GenBank/DDBJ whole genome shotgun (WGS) entry which is preliminary data.</text>
</comment>
<protein>
    <recommendedName>
        <fullName evidence="1">Retrotransposon gag domain-containing protein</fullName>
    </recommendedName>
</protein>
<evidence type="ECO:0000259" key="1">
    <source>
        <dbReference type="Pfam" id="PF03732"/>
    </source>
</evidence>
<feature type="domain" description="Retrotransposon gag" evidence="1">
    <location>
        <begin position="38"/>
        <end position="131"/>
    </location>
</feature>
<dbReference type="InterPro" id="IPR005162">
    <property type="entry name" value="Retrotrans_gag_dom"/>
</dbReference>
<organism evidence="2">
    <name type="scientific">Tanacetum cinerariifolium</name>
    <name type="common">Dalmatian daisy</name>
    <name type="synonym">Chrysanthemum cinerariifolium</name>
    <dbReference type="NCBI Taxonomy" id="118510"/>
    <lineage>
        <taxon>Eukaryota</taxon>
        <taxon>Viridiplantae</taxon>
        <taxon>Streptophyta</taxon>
        <taxon>Embryophyta</taxon>
        <taxon>Tracheophyta</taxon>
        <taxon>Spermatophyta</taxon>
        <taxon>Magnoliopsida</taxon>
        <taxon>eudicotyledons</taxon>
        <taxon>Gunneridae</taxon>
        <taxon>Pentapetalae</taxon>
        <taxon>asterids</taxon>
        <taxon>campanulids</taxon>
        <taxon>Asterales</taxon>
        <taxon>Asteraceae</taxon>
        <taxon>Asteroideae</taxon>
        <taxon>Anthemideae</taxon>
        <taxon>Anthemidinae</taxon>
        <taxon>Tanacetum</taxon>
    </lineage>
</organism>
<sequence>MLHRGSGPVRGAVELKRWFEKTESVFGISEYTEGKKVKFAAATLQGPALTWWNAKVAAMDLETVNQMPWTEIKQLMTAEFCPIEEIQRMKHALWNLKVKDYNIVAYTQRFNELTLMFPRMVEPERVKVDAYI</sequence>
<gene>
    <name evidence="2" type="ORF">Tci_060412</name>
</gene>
<dbReference type="Pfam" id="PF03732">
    <property type="entry name" value="Retrotrans_gag"/>
    <property type="match status" value="1"/>
</dbReference>
<dbReference type="EMBL" id="BKCJ010009749">
    <property type="protein sequence ID" value="GEU88434.1"/>
    <property type="molecule type" value="Genomic_DNA"/>
</dbReference>
<accession>A0A6L2NV65</accession>